<evidence type="ECO:0000256" key="6">
    <source>
        <dbReference type="ARBA" id="ARBA00022771"/>
    </source>
</evidence>
<evidence type="ECO:0000256" key="2">
    <source>
        <dbReference type="ARBA" id="ARBA00004906"/>
    </source>
</evidence>
<evidence type="ECO:0000256" key="9">
    <source>
        <dbReference type="ARBA" id="ARBA00022989"/>
    </source>
</evidence>
<evidence type="ECO:0000313" key="15">
    <source>
        <dbReference type="Proteomes" id="UP000326396"/>
    </source>
</evidence>
<dbReference type="PROSITE" id="PS50089">
    <property type="entry name" value="ZF_RING_2"/>
    <property type="match status" value="1"/>
</dbReference>
<evidence type="ECO:0000256" key="5">
    <source>
        <dbReference type="ARBA" id="ARBA00022723"/>
    </source>
</evidence>
<evidence type="ECO:0000256" key="12">
    <source>
        <dbReference type="PROSITE-ProRule" id="PRU00175"/>
    </source>
</evidence>
<reference evidence="14 15" key="1">
    <citation type="submission" date="2019-05" db="EMBL/GenBank/DDBJ databases">
        <title>Mikania micrantha, genome provides insights into the molecular mechanism of rapid growth.</title>
        <authorList>
            <person name="Liu B."/>
        </authorList>
    </citation>
    <scope>NUCLEOTIDE SEQUENCE [LARGE SCALE GENOMIC DNA]</scope>
    <source>
        <strain evidence="14">NLD-2019</strain>
        <tissue evidence="14">Leaf</tissue>
    </source>
</reference>
<evidence type="ECO:0000256" key="7">
    <source>
        <dbReference type="ARBA" id="ARBA00022786"/>
    </source>
</evidence>
<keyword evidence="5" id="KW-0479">Metal-binding</keyword>
<dbReference type="EMBL" id="SZYD01000009">
    <property type="protein sequence ID" value="KAD5318165.1"/>
    <property type="molecule type" value="Genomic_DNA"/>
</dbReference>
<keyword evidence="8" id="KW-0862">Zinc</keyword>
<protein>
    <recommendedName>
        <fullName evidence="13">RING-type domain-containing protein</fullName>
    </recommendedName>
</protein>
<dbReference type="UniPathway" id="UPA00143"/>
<accession>A0A5N6NW00</accession>
<keyword evidence="9" id="KW-1133">Transmembrane helix</keyword>
<evidence type="ECO:0000256" key="11">
    <source>
        <dbReference type="ARBA" id="ARBA00024209"/>
    </source>
</evidence>
<sequence>MDQLFLKTVAFVEGTSTYVWLLLSRLRLKEEEPVGIFEYEYNNGVVYDCVVCLCEMYPRHDESRRLPNCDHGIQFHARCIDAWLRDHSTCPVCRSHVPRPWSQRLHIYLHQHLLEDVISYCNSALDSVANSVIARLNARQTLYHIRMIMNVAEEIYHVKKMNSKGCFVDTKL</sequence>
<dbReference type="Pfam" id="PF13639">
    <property type="entry name" value="zf-RING_2"/>
    <property type="match status" value="1"/>
</dbReference>
<dbReference type="GO" id="GO:0016020">
    <property type="term" value="C:membrane"/>
    <property type="evidence" value="ECO:0007669"/>
    <property type="project" value="UniProtKB-SubCell"/>
</dbReference>
<dbReference type="InterPro" id="IPR001841">
    <property type="entry name" value="Znf_RING"/>
</dbReference>
<dbReference type="InterPro" id="IPR013083">
    <property type="entry name" value="Znf_RING/FYVE/PHD"/>
</dbReference>
<comment type="caution">
    <text evidence="14">The sequence shown here is derived from an EMBL/GenBank/DDBJ whole genome shotgun (WGS) entry which is preliminary data.</text>
</comment>
<name>A0A5N6NW00_9ASTR</name>
<dbReference type="Gene3D" id="3.30.40.10">
    <property type="entry name" value="Zinc/RING finger domain, C3HC4 (zinc finger)"/>
    <property type="match status" value="1"/>
</dbReference>
<dbReference type="Proteomes" id="UP000326396">
    <property type="component" value="Linkage Group LG17"/>
</dbReference>
<comment type="pathway">
    <text evidence="2">Protein modification; protein ubiquitination.</text>
</comment>
<evidence type="ECO:0000256" key="8">
    <source>
        <dbReference type="ARBA" id="ARBA00022833"/>
    </source>
</evidence>
<keyword evidence="15" id="KW-1185">Reference proteome</keyword>
<keyword evidence="6 12" id="KW-0863">Zinc-finger</keyword>
<keyword evidence="4" id="KW-0812">Transmembrane</keyword>
<dbReference type="OrthoDB" id="8062037at2759"/>
<evidence type="ECO:0000313" key="14">
    <source>
        <dbReference type="EMBL" id="KAD5318165.1"/>
    </source>
</evidence>
<keyword evidence="7" id="KW-0833">Ubl conjugation pathway</keyword>
<evidence type="ECO:0000256" key="1">
    <source>
        <dbReference type="ARBA" id="ARBA00004167"/>
    </source>
</evidence>
<gene>
    <name evidence="14" type="ORF">E3N88_18111</name>
</gene>
<dbReference type="PANTHER" id="PTHR45768:SF18">
    <property type="entry name" value="RING-H2 FINGER PROTEIN ATL47-RELATED"/>
    <property type="match status" value="1"/>
</dbReference>
<dbReference type="PANTHER" id="PTHR45768">
    <property type="entry name" value="E3 UBIQUITIN-PROTEIN LIGASE RNF13-LIKE"/>
    <property type="match status" value="1"/>
</dbReference>
<dbReference type="AlphaFoldDB" id="A0A5N6NW00"/>
<dbReference type="GO" id="GO:0008270">
    <property type="term" value="F:zinc ion binding"/>
    <property type="evidence" value="ECO:0007669"/>
    <property type="project" value="UniProtKB-KW"/>
</dbReference>
<dbReference type="GO" id="GO:0016740">
    <property type="term" value="F:transferase activity"/>
    <property type="evidence" value="ECO:0007669"/>
    <property type="project" value="UniProtKB-KW"/>
</dbReference>
<feature type="domain" description="RING-type" evidence="13">
    <location>
        <begin position="49"/>
        <end position="94"/>
    </location>
</feature>
<keyword evidence="10" id="KW-0472">Membrane</keyword>
<comment type="similarity">
    <text evidence="11">Belongs to the RING-type zinc finger family. ATL subfamily.</text>
</comment>
<evidence type="ECO:0000256" key="4">
    <source>
        <dbReference type="ARBA" id="ARBA00022692"/>
    </source>
</evidence>
<proteinExistence type="inferred from homology"/>
<evidence type="ECO:0000256" key="10">
    <source>
        <dbReference type="ARBA" id="ARBA00023136"/>
    </source>
</evidence>
<keyword evidence="3" id="KW-0808">Transferase</keyword>
<comment type="subcellular location">
    <subcellularLocation>
        <location evidence="1">Membrane</location>
        <topology evidence="1">Single-pass membrane protein</topology>
    </subcellularLocation>
</comment>
<evidence type="ECO:0000256" key="3">
    <source>
        <dbReference type="ARBA" id="ARBA00022679"/>
    </source>
</evidence>
<evidence type="ECO:0000259" key="13">
    <source>
        <dbReference type="PROSITE" id="PS50089"/>
    </source>
</evidence>
<organism evidence="14 15">
    <name type="scientific">Mikania micrantha</name>
    <name type="common">bitter vine</name>
    <dbReference type="NCBI Taxonomy" id="192012"/>
    <lineage>
        <taxon>Eukaryota</taxon>
        <taxon>Viridiplantae</taxon>
        <taxon>Streptophyta</taxon>
        <taxon>Embryophyta</taxon>
        <taxon>Tracheophyta</taxon>
        <taxon>Spermatophyta</taxon>
        <taxon>Magnoliopsida</taxon>
        <taxon>eudicotyledons</taxon>
        <taxon>Gunneridae</taxon>
        <taxon>Pentapetalae</taxon>
        <taxon>asterids</taxon>
        <taxon>campanulids</taxon>
        <taxon>Asterales</taxon>
        <taxon>Asteraceae</taxon>
        <taxon>Asteroideae</taxon>
        <taxon>Heliantheae alliance</taxon>
        <taxon>Eupatorieae</taxon>
        <taxon>Mikania</taxon>
    </lineage>
</organism>
<dbReference type="SUPFAM" id="SSF57850">
    <property type="entry name" value="RING/U-box"/>
    <property type="match status" value="1"/>
</dbReference>
<dbReference type="GO" id="GO:0016567">
    <property type="term" value="P:protein ubiquitination"/>
    <property type="evidence" value="ECO:0007669"/>
    <property type="project" value="UniProtKB-UniPathway"/>
</dbReference>